<dbReference type="EMBL" id="UINC01137860">
    <property type="protein sequence ID" value="SVD23456.1"/>
    <property type="molecule type" value="Genomic_DNA"/>
</dbReference>
<gene>
    <name evidence="1" type="ORF">METZ01_LOCUS376310</name>
</gene>
<evidence type="ECO:0000313" key="1">
    <source>
        <dbReference type="EMBL" id="SVD23456.1"/>
    </source>
</evidence>
<organism evidence="1">
    <name type="scientific">marine metagenome</name>
    <dbReference type="NCBI Taxonomy" id="408172"/>
    <lineage>
        <taxon>unclassified sequences</taxon>
        <taxon>metagenomes</taxon>
        <taxon>ecological metagenomes</taxon>
    </lineage>
</organism>
<protein>
    <submittedName>
        <fullName evidence="1">Uncharacterized protein</fullName>
    </submittedName>
</protein>
<reference evidence="1" key="1">
    <citation type="submission" date="2018-05" db="EMBL/GenBank/DDBJ databases">
        <authorList>
            <person name="Lanie J.A."/>
            <person name="Ng W.-L."/>
            <person name="Kazmierczak K.M."/>
            <person name="Andrzejewski T.M."/>
            <person name="Davidsen T.M."/>
            <person name="Wayne K.J."/>
            <person name="Tettelin H."/>
            <person name="Glass J.I."/>
            <person name="Rusch D."/>
            <person name="Podicherti R."/>
            <person name="Tsui H.-C.T."/>
            <person name="Winkler M.E."/>
        </authorList>
    </citation>
    <scope>NUCLEOTIDE SEQUENCE</scope>
</reference>
<name>A0A382TN08_9ZZZZ</name>
<dbReference type="AlphaFoldDB" id="A0A382TN08"/>
<proteinExistence type="predicted"/>
<sequence length="22" mass="2525">MGAKKRILNIDHRPDGFSWAVI</sequence>
<accession>A0A382TN08</accession>